<dbReference type="KEGG" id="nak:EH165_04570"/>
<proteinExistence type="predicted"/>
<evidence type="ECO:0000256" key="1">
    <source>
        <dbReference type="SAM" id="Phobius"/>
    </source>
</evidence>
<feature type="transmembrane region" description="Helical" evidence="1">
    <location>
        <begin position="39"/>
        <end position="60"/>
    </location>
</feature>
<evidence type="ECO:0000313" key="2">
    <source>
        <dbReference type="EMBL" id="AZI57542.1"/>
    </source>
</evidence>
<organism evidence="2 3">
    <name type="scientific">Nakamurella antarctica</name>
    <dbReference type="NCBI Taxonomy" id="1902245"/>
    <lineage>
        <taxon>Bacteria</taxon>
        <taxon>Bacillati</taxon>
        <taxon>Actinomycetota</taxon>
        <taxon>Actinomycetes</taxon>
        <taxon>Nakamurellales</taxon>
        <taxon>Nakamurellaceae</taxon>
        <taxon>Nakamurella</taxon>
    </lineage>
</organism>
<keyword evidence="1" id="KW-0812">Transmembrane</keyword>
<gene>
    <name evidence="2" type="ORF">EH165_04570</name>
</gene>
<name>A0A3G8ZJK5_9ACTN</name>
<dbReference type="Proteomes" id="UP000268084">
    <property type="component" value="Chromosome"/>
</dbReference>
<dbReference type="RefSeq" id="WP_124798227.1">
    <property type="nucleotide sequence ID" value="NZ_CP034170.1"/>
</dbReference>
<reference evidence="2 3" key="2">
    <citation type="submission" date="2018-12" db="EMBL/GenBank/DDBJ databases">
        <title>Nakamurella antarcticus sp. nov., isolated from Antarctica South Shetland Islands soil.</title>
        <authorList>
            <person name="Peng F."/>
        </authorList>
    </citation>
    <scope>NUCLEOTIDE SEQUENCE [LARGE SCALE GENOMIC DNA]</scope>
    <source>
        <strain evidence="2 3">S14-144</strain>
    </source>
</reference>
<feature type="transmembrane region" description="Helical" evidence="1">
    <location>
        <begin position="9"/>
        <end position="33"/>
    </location>
</feature>
<accession>A0A3G8ZJK5</accession>
<keyword evidence="1" id="KW-0472">Membrane</keyword>
<dbReference type="EMBL" id="CP034170">
    <property type="protein sequence ID" value="AZI57542.1"/>
    <property type="molecule type" value="Genomic_DNA"/>
</dbReference>
<evidence type="ECO:0000313" key="3">
    <source>
        <dbReference type="Proteomes" id="UP000268084"/>
    </source>
</evidence>
<reference evidence="2 3" key="1">
    <citation type="submission" date="2018-11" db="EMBL/GenBank/DDBJ databases">
        <authorList>
            <person name="Da X."/>
        </authorList>
    </citation>
    <scope>NUCLEOTIDE SEQUENCE [LARGE SCALE GENOMIC DNA]</scope>
    <source>
        <strain evidence="2 3">S14-144</strain>
    </source>
</reference>
<protein>
    <submittedName>
        <fullName evidence="2">Uncharacterized protein</fullName>
    </submittedName>
</protein>
<keyword evidence="3" id="KW-1185">Reference proteome</keyword>
<sequence length="69" mass="7896">MINEKNKDAVIPVISLVRFVLLMSLFVAVLLCFTFQPPFYVWLIPIAILIPLVGLVAIWYRDRPTGPRP</sequence>
<keyword evidence="1" id="KW-1133">Transmembrane helix</keyword>
<dbReference type="AlphaFoldDB" id="A0A3G8ZJK5"/>